<reference evidence="7" key="1">
    <citation type="submission" date="2021-02" db="EMBL/GenBank/DDBJ databases">
        <authorList>
            <person name="Nowell W R."/>
        </authorList>
    </citation>
    <scope>NUCLEOTIDE SEQUENCE</scope>
</reference>
<dbReference type="GO" id="GO:0004521">
    <property type="term" value="F:RNA endonuclease activity"/>
    <property type="evidence" value="ECO:0007669"/>
    <property type="project" value="InterPro"/>
</dbReference>
<dbReference type="InterPro" id="IPR026770">
    <property type="entry name" value="RNase_K"/>
</dbReference>
<keyword evidence="5 6" id="KW-0472">Membrane</keyword>
<dbReference type="EMBL" id="CAJNOT010000249">
    <property type="protein sequence ID" value="CAF0911775.1"/>
    <property type="molecule type" value="Genomic_DNA"/>
</dbReference>
<keyword evidence="3 6" id="KW-0812">Transmembrane</keyword>
<evidence type="ECO:0000256" key="1">
    <source>
        <dbReference type="ARBA" id="ARBA00004141"/>
    </source>
</evidence>
<evidence type="ECO:0000256" key="5">
    <source>
        <dbReference type="ARBA" id="ARBA00023136"/>
    </source>
</evidence>
<evidence type="ECO:0000256" key="2">
    <source>
        <dbReference type="ARBA" id="ARBA00008458"/>
    </source>
</evidence>
<comment type="caution">
    <text evidence="7">The sequence shown here is derived from an EMBL/GenBank/DDBJ whole genome shotgun (WGS) entry which is preliminary data.</text>
</comment>
<protein>
    <submittedName>
        <fullName evidence="7">Uncharacterized protein</fullName>
    </submittedName>
</protein>
<evidence type="ECO:0000313" key="9">
    <source>
        <dbReference type="Proteomes" id="UP000663864"/>
    </source>
</evidence>
<gene>
    <name evidence="8" type="ORF">JBS370_LOCUS31754</name>
    <name evidence="7" type="ORF">ZHD862_LOCUS7929</name>
</gene>
<evidence type="ECO:0000256" key="3">
    <source>
        <dbReference type="ARBA" id="ARBA00022692"/>
    </source>
</evidence>
<dbReference type="Proteomes" id="UP000663836">
    <property type="component" value="Unassembled WGS sequence"/>
</dbReference>
<evidence type="ECO:0000256" key="6">
    <source>
        <dbReference type="SAM" id="Phobius"/>
    </source>
</evidence>
<comment type="similarity">
    <text evidence="2">Belongs to the RNase K family.</text>
</comment>
<evidence type="ECO:0000313" key="7">
    <source>
        <dbReference type="EMBL" id="CAF0911775.1"/>
    </source>
</evidence>
<evidence type="ECO:0000256" key="4">
    <source>
        <dbReference type="ARBA" id="ARBA00022989"/>
    </source>
</evidence>
<dbReference type="Proteomes" id="UP000663864">
    <property type="component" value="Unassembled WGS sequence"/>
</dbReference>
<dbReference type="PANTHER" id="PTHR31733">
    <property type="entry name" value="RIBONUCLEASE KAPPA"/>
    <property type="match status" value="1"/>
</dbReference>
<keyword evidence="4 6" id="KW-1133">Transmembrane helix</keyword>
<evidence type="ECO:0000313" key="8">
    <source>
        <dbReference type="EMBL" id="CAF4101518.1"/>
    </source>
</evidence>
<proteinExistence type="inferred from homology"/>
<feature type="transmembrane region" description="Helical" evidence="6">
    <location>
        <begin position="67"/>
        <end position="87"/>
    </location>
</feature>
<organism evidence="7 9">
    <name type="scientific">Rotaria sordida</name>
    <dbReference type="NCBI Taxonomy" id="392033"/>
    <lineage>
        <taxon>Eukaryota</taxon>
        <taxon>Metazoa</taxon>
        <taxon>Spiralia</taxon>
        <taxon>Gnathifera</taxon>
        <taxon>Rotifera</taxon>
        <taxon>Eurotatoria</taxon>
        <taxon>Bdelloidea</taxon>
        <taxon>Philodinida</taxon>
        <taxon>Philodinidae</taxon>
        <taxon>Rotaria</taxon>
    </lineage>
</organism>
<feature type="transmembrane region" description="Helical" evidence="6">
    <location>
        <begin position="12"/>
        <end position="34"/>
    </location>
</feature>
<dbReference type="GO" id="GO:0016020">
    <property type="term" value="C:membrane"/>
    <property type="evidence" value="ECO:0007669"/>
    <property type="project" value="UniProtKB-SubCell"/>
</dbReference>
<sequence length="136" mass="15367">MKWPICGPKLSLCCSIISVWGIIQFILLGIFFFIQSAPLIDDFDFENKNATDIKVFEESLKTAFHQRAFNCWIAAFLYVGLLVFAGIQFRTNLKLSSSSTLNVPPSITSPFIGVTTDTMDRNQQYGIQFNNDHSET</sequence>
<comment type="subcellular location">
    <subcellularLocation>
        <location evidence="1">Membrane</location>
        <topology evidence="1">Multi-pass membrane protein</topology>
    </subcellularLocation>
</comment>
<name>A0A814AE30_9BILA</name>
<dbReference type="AlphaFoldDB" id="A0A814AE30"/>
<dbReference type="EMBL" id="CAJOBD010008011">
    <property type="protein sequence ID" value="CAF4101518.1"/>
    <property type="molecule type" value="Genomic_DNA"/>
</dbReference>
<accession>A0A814AE30</accession>